<feature type="region of interest" description="Disordered" evidence="1">
    <location>
        <begin position="425"/>
        <end position="458"/>
    </location>
</feature>
<reference evidence="3" key="1">
    <citation type="journal article" date="2021" name="Genome Biol. Evol.">
        <title>A High-Quality Reference Genome for a Parasitic Bivalve with Doubly Uniparental Inheritance (Bivalvia: Unionida).</title>
        <authorList>
            <person name="Smith C.H."/>
        </authorList>
    </citation>
    <scope>NUCLEOTIDE SEQUENCE</scope>
    <source>
        <strain evidence="3">CHS0354</strain>
    </source>
</reference>
<dbReference type="AlphaFoldDB" id="A0AAE0TC41"/>
<accession>A0AAE0TC41</accession>
<gene>
    <name evidence="3" type="ORF">CHS0354_010704</name>
</gene>
<evidence type="ECO:0000256" key="1">
    <source>
        <dbReference type="SAM" id="MobiDB-lite"/>
    </source>
</evidence>
<protein>
    <recommendedName>
        <fullName evidence="5">VWFA domain-containing protein</fullName>
    </recommendedName>
</protein>
<feature type="chain" id="PRO_5042283337" description="VWFA domain-containing protein" evidence="2">
    <location>
        <begin position="17"/>
        <end position="489"/>
    </location>
</feature>
<sequence length="489" mass="56021">MLSQILLSLFLLSLQAQPTENASPIIVFRLIRFVAERLPLIFQYTKIIDNVINPTDNVDTQIRAVLEILQKEQHQIKIILIDLQASVDLYQYIAQIANAQTDISSVNEDYVELQKASNERDRDYMSNNFVENYKSHSVDTHIRNLRDRARGIPILSLEAMPVLLSRKLKCNMTAIRLFQKGYLSLMMNGYGLKDIFINITGGDAESQVNDWIVYMNLSVTGLLTTDQTCMNNYREYAIQDFEGIDSVQMLHKTVQEKYTWLEAFIVSYSKRGFQYNAIYASYLKIKNVFETESKTKVMVFCEKKGNGSAYDETKSKILQEISKYQNARTDEGDNEAAKHILNSILETTSSVGSNPYAIIIFADSSDFPVKDIVTGYCVNEVSFEIIYGTVKENSFWLWEQRTYHNVKYHVHIFLPTEVIDQPINDFNSNTSPNPYPNSNSSPNPDPNPNPNSNPNNSYKKDVSASFKAKACMPLLIVLDVFVLLYFRTW</sequence>
<dbReference type="EMBL" id="JAEAOA010000672">
    <property type="protein sequence ID" value="KAK3607647.1"/>
    <property type="molecule type" value="Genomic_DNA"/>
</dbReference>
<feature type="signal peptide" evidence="2">
    <location>
        <begin position="1"/>
        <end position="16"/>
    </location>
</feature>
<feature type="compositionally biased region" description="Low complexity" evidence="1">
    <location>
        <begin position="427"/>
        <end position="442"/>
    </location>
</feature>
<reference evidence="3" key="2">
    <citation type="journal article" date="2021" name="Genome Biol. Evol.">
        <title>Developing a high-quality reference genome for a parasitic bivalve with doubly uniparental inheritance (Bivalvia: Unionida).</title>
        <authorList>
            <person name="Smith C.H."/>
        </authorList>
    </citation>
    <scope>NUCLEOTIDE SEQUENCE</scope>
    <source>
        <strain evidence="3">CHS0354</strain>
        <tissue evidence="3">Mantle</tissue>
    </source>
</reference>
<evidence type="ECO:0000313" key="3">
    <source>
        <dbReference type="EMBL" id="KAK3607647.1"/>
    </source>
</evidence>
<keyword evidence="2" id="KW-0732">Signal</keyword>
<proteinExistence type="predicted"/>
<evidence type="ECO:0008006" key="5">
    <source>
        <dbReference type="Google" id="ProtNLM"/>
    </source>
</evidence>
<dbReference type="Proteomes" id="UP001195483">
    <property type="component" value="Unassembled WGS sequence"/>
</dbReference>
<reference evidence="3" key="3">
    <citation type="submission" date="2023-05" db="EMBL/GenBank/DDBJ databases">
        <authorList>
            <person name="Smith C.H."/>
        </authorList>
    </citation>
    <scope>NUCLEOTIDE SEQUENCE</scope>
    <source>
        <strain evidence="3">CHS0354</strain>
        <tissue evidence="3">Mantle</tissue>
    </source>
</reference>
<evidence type="ECO:0000313" key="4">
    <source>
        <dbReference type="Proteomes" id="UP001195483"/>
    </source>
</evidence>
<comment type="caution">
    <text evidence="3">The sequence shown here is derived from an EMBL/GenBank/DDBJ whole genome shotgun (WGS) entry which is preliminary data.</text>
</comment>
<keyword evidence="4" id="KW-1185">Reference proteome</keyword>
<evidence type="ECO:0000256" key="2">
    <source>
        <dbReference type="SAM" id="SignalP"/>
    </source>
</evidence>
<name>A0AAE0TC41_9BIVA</name>
<organism evidence="3 4">
    <name type="scientific">Potamilus streckersoni</name>
    <dbReference type="NCBI Taxonomy" id="2493646"/>
    <lineage>
        <taxon>Eukaryota</taxon>
        <taxon>Metazoa</taxon>
        <taxon>Spiralia</taxon>
        <taxon>Lophotrochozoa</taxon>
        <taxon>Mollusca</taxon>
        <taxon>Bivalvia</taxon>
        <taxon>Autobranchia</taxon>
        <taxon>Heteroconchia</taxon>
        <taxon>Palaeoheterodonta</taxon>
        <taxon>Unionida</taxon>
        <taxon>Unionoidea</taxon>
        <taxon>Unionidae</taxon>
        <taxon>Ambleminae</taxon>
        <taxon>Lampsilini</taxon>
        <taxon>Potamilus</taxon>
    </lineage>
</organism>